<keyword evidence="1" id="KW-0808">Transferase</keyword>
<gene>
    <name evidence="10 11" type="primary">dinG</name>
    <name evidence="13" type="ORF">FC69_GL000974</name>
</gene>
<evidence type="ECO:0000256" key="9">
    <source>
        <dbReference type="ARBA" id="ARBA00022932"/>
    </source>
</evidence>
<dbReference type="PROSITE" id="PS51193">
    <property type="entry name" value="HELICASE_ATP_BIND_2"/>
    <property type="match status" value="1"/>
</dbReference>
<evidence type="ECO:0000256" key="5">
    <source>
        <dbReference type="ARBA" id="ARBA00022741"/>
    </source>
</evidence>
<dbReference type="PANTHER" id="PTHR30231:SF41">
    <property type="entry name" value="DNA POLYMERASE III SUBUNIT EPSILON"/>
    <property type="match status" value="1"/>
</dbReference>
<dbReference type="AlphaFoldDB" id="A0A0R1RYN0"/>
<dbReference type="GO" id="GO:0005524">
    <property type="term" value="F:ATP binding"/>
    <property type="evidence" value="ECO:0007669"/>
    <property type="project" value="UniProtKB-UniRule"/>
</dbReference>
<feature type="domain" description="Helicase ATP-binding" evidence="12">
    <location>
        <begin position="250"/>
        <end position="516"/>
    </location>
</feature>
<dbReference type="InterPro" id="IPR006054">
    <property type="entry name" value="DnaQ"/>
</dbReference>
<accession>A0A0R1RYN0</accession>
<dbReference type="GO" id="GO:0005829">
    <property type="term" value="C:cytosol"/>
    <property type="evidence" value="ECO:0007669"/>
    <property type="project" value="TreeGrafter"/>
</dbReference>
<dbReference type="eggNOG" id="COG1199">
    <property type="taxonomic scope" value="Bacteria"/>
</dbReference>
<dbReference type="OrthoDB" id="9803913at2"/>
<keyword evidence="5 10" id="KW-0547">Nucleotide-binding</keyword>
<dbReference type="GO" id="GO:0003677">
    <property type="term" value="F:DNA binding"/>
    <property type="evidence" value="ECO:0007669"/>
    <property type="project" value="InterPro"/>
</dbReference>
<keyword evidence="4 10" id="KW-0540">Nuclease</keyword>
<dbReference type="GO" id="GO:0008408">
    <property type="term" value="F:3'-5' exonuclease activity"/>
    <property type="evidence" value="ECO:0007669"/>
    <property type="project" value="UniProtKB-UniRule"/>
</dbReference>
<dbReference type="NCBIfam" id="TIGR01407">
    <property type="entry name" value="dinG_rel"/>
    <property type="match status" value="1"/>
</dbReference>
<dbReference type="HAMAP" id="MF_02206">
    <property type="entry name" value="DinG_exonucl"/>
    <property type="match status" value="1"/>
</dbReference>
<dbReference type="Gene3D" id="3.40.50.300">
    <property type="entry name" value="P-loop containing nucleotide triphosphate hydrolases"/>
    <property type="match status" value="2"/>
</dbReference>
<keyword evidence="6 10" id="KW-0378">Hydrolase</keyword>
<dbReference type="Pfam" id="PF00929">
    <property type="entry name" value="RNase_T"/>
    <property type="match status" value="1"/>
</dbReference>
<dbReference type="FunFam" id="3.30.420.10:FF:000045">
    <property type="entry name" value="3'-5' exonuclease DinG"/>
    <property type="match status" value="1"/>
</dbReference>
<dbReference type="EMBL" id="AZEX01000001">
    <property type="protein sequence ID" value="KRL62102.1"/>
    <property type="molecule type" value="Genomic_DNA"/>
</dbReference>
<keyword evidence="7 10" id="KW-0269">Exonuclease</keyword>
<evidence type="ECO:0000256" key="4">
    <source>
        <dbReference type="ARBA" id="ARBA00022722"/>
    </source>
</evidence>
<evidence type="ECO:0000256" key="7">
    <source>
        <dbReference type="ARBA" id="ARBA00022839"/>
    </source>
</evidence>
<evidence type="ECO:0000256" key="10">
    <source>
        <dbReference type="HAMAP-Rule" id="MF_02206"/>
    </source>
</evidence>
<comment type="similarity">
    <text evidence="10 11">Belongs to the helicase family. DinG subfamily. Type 2 sub-subfamily.</text>
</comment>
<dbReference type="InterPro" id="IPR027417">
    <property type="entry name" value="P-loop_NTPase"/>
</dbReference>
<dbReference type="NCBIfam" id="TIGR00573">
    <property type="entry name" value="dnaq"/>
    <property type="match status" value="1"/>
</dbReference>
<dbReference type="GO" id="GO:0045004">
    <property type="term" value="P:DNA replication proofreading"/>
    <property type="evidence" value="ECO:0007669"/>
    <property type="project" value="TreeGrafter"/>
</dbReference>
<sequence length="942" mass="107214">MNRETIYAVVDLETTGTNIKDGDRIIQFGCALVQNGKIIQTISQDVNPLRDVPNKIQHLTHISADQLEFAPIFEDLAPTLVEILSGTVFVAHNINFDLPFLNGELARVGQEPLELDGIDTVELAQIILPEAPSYRLQDLTQLLSIEHDNPHQADSDALVTAKLLLKLMARLRELPLVTLAKLSELGTGLLRQTGDLFTAIYDQMQEQSQPLIPELLIRENIALHKDQPTDFTLYPGEQYAAEYPHDEAAKKALLKPHLKWRKAQATMMDFIADNYQSEQPQPILIEAATGLGKTLGYLLPYSYLMSSTKKLVVATSTTLLQDQILTQARPLLEKLIGRPVLAEVVKSPRHYIDLHRFTLSLQLPHKNRLTRLLQMKILIWLTQTVTGDLDELNLTSYQTPFFINIRHRGVASLDPQAPFYQDDFLRRLTKRQQQAELLVTNHAYLAEHASDQQTWGERPYLVVDEAQSMIFNVQSIAQQTWSLSRWQLWAQKGLQYTTTTQSNNLATLFPPKTAENRSLKYLHKTLTKLTRTLTALETYLKTSFDVRDQQRPITDRYLNPDEVIQFVNGCQREFKHLNRELLTIQDHFLALRYSLEQQLERYAASDLSVWQAFENEINLLLADVEHYQRFEQLFIAVKPQEQHALSIQSIQPAQPSQLPQFKLQWQLVSAGTQMQSLLQHFEPVTLTGATLAVNGQFTYLKREFGFDDDQPLMTKKLRSPFHFKQQARFLIATDGPVQKELTPNDYQRQIARQILTLVTNNPHQTLILFNANQTLEQVYYALAHAGLSLDREVLAQGVTGSAEKITKRFMLGHDAVLLATSSFMAGIDFPESALEMVILVQLPFDAPNAVQTKVRYAQLTAQGQNPFKTEALPKATIRFRQAFGRLIRTSDDRGVFVCLDPRLLTTQYGQQMCRALPASLPQKAAPVTTIRELIDLFWLNSD</sequence>
<dbReference type="Pfam" id="PF04851">
    <property type="entry name" value="ResIII"/>
    <property type="match status" value="1"/>
</dbReference>
<dbReference type="InterPro" id="IPR012337">
    <property type="entry name" value="RNaseH-like_sf"/>
</dbReference>
<evidence type="ECO:0000256" key="11">
    <source>
        <dbReference type="RuleBase" id="RU364106"/>
    </source>
</evidence>
<keyword evidence="3" id="KW-0235">DNA replication</keyword>
<dbReference type="InterPro" id="IPR006935">
    <property type="entry name" value="Helicase/UvrB_N"/>
</dbReference>
<evidence type="ECO:0000313" key="13">
    <source>
        <dbReference type="EMBL" id="KRL62102.1"/>
    </source>
</evidence>
<dbReference type="SUPFAM" id="SSF52540">
    <property type="entry name" value="P-loop containing nucleoside triphosphate hydrolases"/>
    <property type="match status" value="1"/>
</dbReference>
<dbReference type="InterPro" id="IPR036397">
    <property type="entry name" value="RNaseH_sf"/>
</dbReference>
<dbReference type="GO" id="GO:0004386">
    <property type="term" value="F:helicase activity"/>
    <property type="evidence" value="ECO:0007669"/>
    <property type="project" value="InterPro"/>
</dbReference>
<feature type="short sequence motif" description="DEAH box" evidence="10">
    <location>
        <begin position="464"/>
        <end position="467"/>
    </location>
</feature>
<keyword evidence="2" id="KW-0548">Nucleotidyltransferase</keyword>
<dbReference type="PANTHER" id="PTHR30231">
    <property type="entry name" value="DNA POLYMERASE III SUBUNIT EPSILON"/>
    <property type="match status" value="1"/>
</dbReference>
<dbReference type="InterPro" id="IPR014013">
    <property type="entry name" value="Helic_SF1/SF2_ATP-bd_DinG/Rad3"/>
</dbReference>
<evidence type="ECO:0000256" key="2">
    <source>
        <dbReference type="ARBA" id="ARBA00022695"/>
    </source>
</evidence>
<dbReference type="STRING" id="1423747.FC69_GL000974"/>
<dbReference type="Pfam" id="PF13307">
    <property type="entry name" value="Helicase_C_2"/>
    <property type="match status" value="1"/>
</dbReference>
<evidence type="ECO:0000256" key="3">
    <source>
        <dbReference type="ARBA" id="ARBA00022705"/>
    </source>
</evidence>
<dbReference type="Gene3D" id="3.30.420.10">
    <property type="entry name" value="Ribonuclease H-like superfamily/Ribonuclease H"/>
    <property type="match status" value="1"/>
</dbReference>
<dbReference type="InterPro" id="IPR006310">
    <property type="entry name" value="DinG"/>
</dbReference>
<dbReference type="SUPFAM" id="SSF53098">
    <property type="entry name" value="Ribonuclease H-like"/>
    <property type="match status" value="1"/>
</dbReference>
<name>A0A0R1RYN0_9LACO</name>
<dbReference type="CDD" id="cd06127">
    <property type="entry name" value="DEDDh"/>
    <property type="match status" value="1"/>
</dbReference>
<evidence type="ECO:0000256" key="6">
    <source>
        <dbReference type="ARBA" id="ARBA00022801"/>
    </source>
</evidence>
<dbReference type="GO" id="GO:0003887">
    <property type="term" value="F:DNA-directed DNA polymerase activity"/>
    <property type="evidence" value="ECO:0007669"/>
    <property type="project" value="UniProtKB-KW"/>
</dbReference>
<dbReference type="EC" id="3.1.-.-" evidence="10 11"/>
<keyword evidence="9" id="KW-0239">DNA-directed DNA polymerase</keyword>
<comment type="caution">
    <text evidence="13">The sequence shown here is derived from an EMBL/GenBank/DDBJ whole genome shotgun (WGS) entry which is preliminary data.</text>
</comment>
<dbReference type="SMART" id="SM00479">
    <property type="entry name" value="EXOIII"/>
    <property type="match status" value="1"/>
</dbReference>
<evidence type="ECO:0000259" key="12">
    <source>
        <dbReference type="PROSITE" id="PS51193"/>
    </source>
</evidence>
<dbReference type="SMART" id="SM00491">
    <property type="entry name" value="HELICc2"/>
    <property type="match status" value="1"/>
</dbReference>
<evidence type="ECO:0000313" key="14">
    <source>
        <dbReference type="Proteomes" id="UP000051264"/>
    </source>
</evidence>
<organism evidence="13 14">
    <name type="scientific">Latilactobacillus fuchuensis DSM 14340 = JCM 11249</name>
    <dbReference type="NCBI Taxonomy" id="1423747"/>
    <lineage>
        <taxon>Bacteria</taxon>
        <taxon>Bacillati</taxon>
        <taxon>Bacillota</taxon>
        <taxon>Bacilli</taxon>
        <taxon>Lactobacillales</taxon>
        <taxon>Lactobacillaceae</taxon>
        <taxon>Latilactobacillus</taxon>
    </lineage>
</organism>
<protein>
    <recommendedName>
        <fullName evidence="10 11">3'-5' exonuclease DinG</fullName>
        <ecNumber evidence="10 11">3.1.-.-</ecNumber>
    </recommendedName>
</protein>
<keyword evidence="8 10" id="KW-0067">ATP-binding</keyword>
<comment type="function">
    <text evidence="10 11">3'-5' exonuclease.</text>
</comment>
<dbReference type="PATRIC" id="fig|1423747.3.peg.995"/>
<evidence type="ECO:0000256" key="1">
    <source>
        <dbReference type="ARBA" id="ARBA00022679"/>
    </source>
</evidence>
<dbReference type="InterPro" id="IPR013520">
    <property type="entry name" value="Ribonucl_H"/>
</dbReference>
<dbReference type="InterPro" id="IPR006555">
    <property type="entry name" value="ATP-dep_Helicase_C"/>
</dbReference>
<dbReference type="RefSeq" id="WP_056949995.1">
    <property type="nucleotide sequence ID" value="NZ_AZEX01000001.1"/>
</dbReference>
<feature type="binding site" evidence="10">
    <location>
        <begin position="287"/>
        <end position="294"/>
    </location>
    <ligand>
        <name>ATP</name>
        <dbReference type="ChEBI" id="CHEBI:30616"/>
    </ligand>
</feature>
<reference evidence="13 14" key="1">
    <citation type="journal article" date="2015" name="Genome Announc.">
        <title>Expanding the biotechnology potential of lactobacilli through comparative genomics of 213 strains and associated genera.</title>
        <authorList>
            <person name="Sun Z."/>
            <person name="Harris H.M."/>
            <person name="McCann A."/>
            <person name="Guo C."/>
            <person name="Argimon S."/>
            <person name="Zhang W."/>
            <person name="Yang X."/>
            <person name="Jeffery I.B."/>
            <person name="Cooney J.C."/>
            <person name="Kagawa T.F."/>
            <person name="Liu W."/>
            <person name="Song Y."/>
            <person name="Salvetti E."/>
            <person name="Wrobel A."/>
            <person name="Rasinkangas P."/>
            <person name="Parkhill J."/>
            <person name="Rea M.C."/>
            <person name="O'Sullivan O."/>
            <person name="Ritari J."/>
            <person name="Douillard F.P."/>
            <person name="Paul Ross R."/>
            <person name="Yang R."/>
            <person name="Briner A.E."/>
            <person name="Felis G.E."/>
            <person name="de Vos W.M."/>
            <person name="Barrangou R."/>
            <person name="Klaenhammer T.R."/>
            <person name="Caufield P.W."/>
            <person name="Cui Y."/>
            <person name="Zhang H."/>
            <person name="O'Toole P.W."/>
        </authorList>
    </citation>
    <scope>NUCLEOTIDE SEQUENCE [LARGE SCALE GENOMIC DNA]</scope>
    <source>
        <strain evidence="13 14">DSM 14340</strain>
    </source>
</reference>
<evidence type="ECO:0000256" key="8">
    <source>
        <dbReference type="ARBA" id="ARBA00022840"/>
    </source>
</evidence>
<dbReference type="Proteomes" id="UP000051264">
    <property type="component" value="Unassembled WGS sequence"/>
</dbReference>
<proteinExistence type="inferred from homology"/>
<dbReference type="GO" id="GO:0016818">
    <property type="term" value="F:hydrolase activity, acting on acid anhydrides, in phosphorus-containing anhydrides"/>
    <property type="evidence" value="ECO:0007669"/>
    <property type="project" value="InterPro"/>
</dbReference>